<gene>
    <name evidence="1" type="ORF">GJ744_008536</name>
</gene>
<comment type="caution">
    <text evidence="1">The sequence shown here is derived from an EMBL/GenBank/DDBJ whole genome shotgun (WGS) entry which is preliminary data.</text>
</comment>
<dbReference type="Proteomes" id="UP000606974">
    <property type="component" value="Unassembled WGS sequence"/>
</dbReference>
<dbReference type="EMBL" id="JAACFV010000047">
    <property type="protein sequence ID" value="KAF7508980.1"/>
    <property type="molecule type" value="Genomic_DNA"/>
</dbReference>
<dbReference type="AlphaFoldDB" id="A0A8H7AH06"/>
<evidence type="ECO:0000313" key="2">
    <source>
        <dbReference type="Proteomes" id="UP000606974"/>
    </source>
</evidence>
<name>A0A8H7AH06_9EURO</name>
<evidence type="ECO:0000313" key="1">
    <source>
        <dbReference type="EMBL" id="KAF7508980.1"/>
    </source>
</evidence>
<sequence length="74" mass="8598">MMPPMEALDRICFSGYPIGHATSRRFELLTFSMEGREMLLMFFSGGSQDKDASRVTERHGRHGLCFSKRLRFCY</sequence>
<reference evidence="1" key="1">
    <citation type="submission" date="2020-02" db="EMBL/GenBank/DDBJ databases">
        <authorList>
            <person name="Palmer J.M."/>
        </authorList>
    </citation>
    <scope>NUCLEOTIDE SEQUENCE</scope>
    <source>
        <strain evidence="1">EPUS1.4</strain>
        <tissue evidence="1">Thallus</tissue>
    </source>
</reference>
<keyword evidence="2" id="KW-1185">Reference proteome</keyword>
<proteinExistence type="predicted"/>
<protein>
    <submittedName>
        <fullName evidence="1">Uncharacterized protein</fullName>
    </submittedName>
</protein>
<accession>A0A8H7AH06</accession>
<organism evidence="1 2">
    <name type="scientific">Endocarpon pusillum</name>
    <dbReference type="NCBI Taxonomy" id="364733"/>
    <lineage>
        <taxon>Eukaryota</taxon>
        <taxon>Fungi</taxon>
        <taxon>Dikarya</taxon>
        <taxon>Ascomycota</taxon>
        <taxon>Pezizomycotina</taxon>
        <taxon>Eurotiomycetes</taxon>
        <taxon>Chaetothyriomycetidae</taxon>
        <taxon>Verrucariales</taxon>
        <taxon>Verrucariaceae</taxon>
        <taxon>Endocarpon</taxon>
    </lineage>
</organism>